<evidence type="ECO:0000313" key="2">
    <source>
        <dbReference type="Proteomes" id="UP001305414"/>
    </source>
</evidence>
<proteinExistence type="predicted"/>
<evidence type="ECO:0000313" key="1">
    <source>
        <dbReference type="EMBL" id="KAK5628649.1"/>
    </source>
</evidence>
<dbReference type="AlphaFoldDB" id="A0AAN7UMY6"/>
<name>A0AAN7UMY6_9PEZI</name>
<accession>A0AAN7UMY6</accession>
<organism evidence="1 2">
    <name type="scientific">Xylaria bambusicola</name>
    <dbReference type="NCBI Taxonomy" id="326684"/>
    <lineage>
        <taxon>Eukaryota</taxon>
        <taxon>Fungi</taxon>
        <taxon>Dikarya</taxon>
        <taxon>Ascomycota</taxon>
        <taxon>Pezizomycotina</taxon>
        <taxon>Sordariomycetes</taxon>
        <taxon>Xylariomycetidae</taxon>
        <taxon>Xylariales</taxon>
        <taxon>Xylariaceae</taxon>
        <taxon>Xylaria</taxon>
    </lineage>
</organism>
<sequence>MKFTWCDIFELLLNHTCKFEDVDWRTTPEGHTVPRILEARFYVRIFKPQQIRIDDQFLEVGVQELLFLLRIASKAMGCV</sequence>
<dbReference type="EMBL" id="JAWHQM010000009">
    <property type="protein sequence ID" value="KAK5628649.1"/>
    <property type="molecule type" value="Genomic_DNA"/>
</dbReference>
<protein>
    <submittedName>
        <fullName evidence="1">Uncharacterized protein</fullName>
    </submittedName>
</protein>
<keyword evidence="2" id="KW-1185">Reference proteome</keyword>
<gene>
    <name evidence="1" type="ORF">RRF57_004363</name>
</gene>
<dbReference type="Proteomes" id="UP001305414">
    <property type="component" value="Unassembled WGS sequence"/>
</dbReference>
<comment type="caution">
    <text evidence="1">The sequence shown here is derived from an EMBL/GenBank/DDBJ whole genome shotgun (WGS) entry which is preliminary data.</text>
</comment>
<reference evidence="1 2" key="1">
    <citation type="submission" date="2023-10" db="EMBL/GenBank/DDBJ databases">
        <title>Draft genome sequence of Xylaria bambusicola isolate GMP-LS, the root and basal stem rot pathogen of sugarcane in Indonesia.</title>
        <authorList>
            <person name="Selvaraj P."/>
            <person name="Muralishankar V."/>
            <person name="Muruganantham S."/>
            <person name="Sp S."/>
            <person name="Haryani S."/>
            <person name="Lau K.J.X."/>
            <person name="Naqvi N.I."/>
        </authorList>
    </citation>
    <scope>NUCLEOTIDE SEQUENCE [LARGE SCALE GENOMIC DNA]</scope>
    <source>
        <strain evidence="1">GMP-LS</strain>
    </source>
</reference>